<dbReference type="Pfam" id="PF02604">
    <property type="entry name" value="PhdYeFM_antitox"/>
    <property type="match status" value="1"/>
</dbReference>
<evidence type="ECO:0000256" key="2">
    <source>
        <dbReference type="RuleBase" id="RU362080"/>
    </source>
</evidence>
<dbReference type="PANTHER" id="PTHR33713:SF6">
    <property type="entry name" value="ANTITOXIN YEFM"/>
    <property type="match status" value="1"/>
</dbReference>
<dbReference type="InterPro" id="IPR051405">
    <property type="entry name" value="phD/YefM_antitoxin"/>
</dbReference>
<dbReference type="InterPro" id="IPR006442">
    <property type="entry name" value="Antitoxin_Phd/YefM"/>
</dbReference>
<dbReference type="STRING" id="1798381.A2721_02565"/>
<dbReference type="NCBIfam" id="TIGR01552">
    <property type="entry name" value="phd_fam"/>
    <property type="match status" value="1"/>
</dbReference>
<dbReference type="Gene3D" id="3.40.1620.10">
    <property type="entry name" value="YefM-like domain"/>
    <property type="match status" value="1"/>
</dbReference>
<gene>
    <name evidence="3" type="ORF">A2721_02565</name>
</gene>
<name>A0A1F6A539_9BACT</name>
<comment type="similarity">
    <text evidence="1 2">Belongs to the phD/YefM antitoxin family.</text>
</comment>
<dbReference type="SUPFAM" id="SSF143120">
    <property type="entry name" value="YefM-like"/>
    <property type="match status" value="1"/>
</dbReference>
<organism evidence="3 4">
    <name type="scientific">Candidatus Gottesmanbacteria bacterium RIFCSPHIGHO2_01_FULL_47_48</name>
    <dbReference type="NCBI Taxonomy" id="1798381"/>
    <lineage>
        <taxon>Bacteria</taxon>
        <taxon>Candidatus Gottesmaniibacteriota</taxon>
    </lineage>
</organism>
<comment type="caution">
    <text evidence="3">The sequence shown here is derived from an EMBL/GenBank/DDBJ whole genome shotgun (WGS) entry which is preliminary data.</text>
</comment>
<dbReference type="PANTHER" id="PTHR33713">
    <property type="entry name" value="ANTITOXIN YAFN-RELATED"/>
    <property type="match status" value="1"/>
</dbReference>
<comment type="function">
    <text evidence="2">Antitoxin component of a type II toxin-antitoxin (TA) system.</text>
</comment>
<proteinExistence type="inferred from homology"/>
<dbReference type="EMBL" id="MFJK01000007">
    <property type="protein sequence ID" value="OGG19387.1"/>
    <property type="molecule type" value="Genomic_DNA"/>
</dbReference>
<evidence type="ECO:0000313" key="3">
    <source>
        <dbReference type="EMBL" id="OGG19387.1"/>
    </source>
</evidence>
<dbReference type="AlphaFoldDB" id="A0A1F6A539"/>
<evidence type="ECO:0000256" key="1">
    <source>
        <dbReference type="ARBA" id="ARBA00009981"/>
    </source>
</evidence>
<reference evidence="3 4" key="1">
    <citation type="journal article" date="2016" name="Nat. Commun.">
        <title>Thousands of microbial genomes shed light on interconnected biogeochemical processes in an aquifer system.</title>
        <authorList>
            <person name="Anantharaman K."/>
            <person name="Brown C.T."/>
            <person name="Hug L.A."/>
            <person name="Sharon I."/>
            <person name="Castelle C.J."/>
            <person name="Probst A.J."/>
            <person name="Thomas B.C."/>
            <person name="Singh A."/>
            <person name="Wilkins M.J."/>
            <person name="Karaoz U."/>
            <person name="Brodie E.L."/>
            <person name="Williams K.H."/>
            <person name="Hubbard S.S."/>
            <person name="Banfield J.F."/>
        </authorList>
    </citation>
    <scope>NUCLEOTIDE SEQUENCE [LARGE SCALE GENOMIC DNA]</scope>
</reference>
<evidence type="ECO:0000313" key="4">
    <source>
        <dbReference type="Proteomes" id="UP000177871"/>
    </source>
</evidence>
<protein>
    <recommendedName>
        <fullName evidence="2">Antitoxin</fullName>
    </recommendedName>
</protein>
<dbReference type="InterPro" id="IPR036165">
    <property type="entry name" value="YefM-like_sf"/>
</dbReference>
<accession>A0A1F6A539</accession>
<dbReference type="Gene3D" id="1.10.1220.170">
    <property type="match status" value="1"/>
</dbReference>
<dbReference type="Proteomes" id="UP000177871">
    <property type="component" value="Unassembled WGS sequence"/>
</dbReference>
<sequence>MNTTTLPQNLTVSQARANLYDLIEEVGSKLRRFVISHKGRPTAVVMPVEDLESWDETLEIMANKKLMRSIKKAQREYGRGEAISFEEVKKKLGI</sequence>